<name>A0AAU9PLQ6_9ASTR</name>
<keyword evidence="2" id="KW-0378">Hydrolase</keyword>
<dbReference type="InterPro" id="IPR036961">
    <property type="entry name" value="Kinesin_motor_dom_sf"/>
</dbReference>
<evidence type="ECO:0000256" key="4">
    <source>
        <dbReference type="ARBA" id="ARBA00023175"/>
    </source>
</evidence>
<evidence type="ECO:0000256" key="1">
    <source>
        <dbReference type="ARBA" id="ARBA00022741"/>
    </source>
</evidence>
<dbReference type="InterPro" id="IPR027417">
    <property type="entry name" value="P-loop_NTPase"/>
</dbReference>
<dbReference type="InterPro" id="IPR050069">
    <property type="entry name" value="Urease_subunit"/>
</dbReference>
<dbReference type="SUPFAM" id="SSF51278">
    <property type="entry name" value="Urease, beta-subunit"/>
    <property type="match status" value="1"/>
</dbReference>
<proteinExistence type="inferred from homology"/>
<dbReference type="GO" id="GO:0043419">
    <property type="term" value="P:urea catabolic process"/>
    <property type="evidence" value="ECO:0007669"/>
    <property type="project" value="InterPro"/>
</dbReference>
<protein>
    <recommendedName>
        <fullName evidence="6">Kinesin motor domain-containing protein</fullName>
    </recommendedName>
</protein>
<dbReference type="SMART" id="SM00129">
    <property type="entry name" value="KISc"/>
    <property type="match status" value="1"/>
</dbReference>
<dbReference type="Proteomes" id="UP001157418">
    <property type="component" value="Unassembled WGS sequence"/>
</dbReference>
<dbReference type="Gene3D" id="3.40.850.10">
    <property type="entry name" value="Kinesin motor domain"/>
    <property type="match status" value="1"/>
</dbReference>
<dbReference type="GO" id="GO:0016787">
    <property type="term" value="F:hydrolase activity"/>
    <property type="evidence" value="ECO:0007669"/>
    <property type="project" value="UniProtKB-KW"/>
</dbReference>
<comment type="caution">
    <text evidence="7">The sequence shown here is derived from an EMBL/GenBank/DDBJ whole genome shotgun (WGS) entry which is preliminary data.</text>
</comment>
<comment type="caution">
    <text evidence="5">Lacks conserved residue(s) required for the propagation of feature annotation.</text>
</comment>
<accession>A0AAU9PLQ6</accession>
<dbReference type="GO" id="GO:0008017">
    <property type="term" value="F:microtubule binding"/>
    <property type="evidence" value="ECO:0007669"/>
    <property type="project" value="InterPro"/>
</dbReference>
<evidence type="ECO:0000313" key="8">
    <source>
        <dbReference type="Proteomes" id="UP001157418"/>
    </source>
</evidence>
<keyword evidence="8" id="KW-1185">Reference proteome</keyword>
<dbReference type="Pfam" id="PF00225">
    <property type="entry name" value="Kinesin"/>
    <property type="match status" value="1"/>
</dbReference>
<dbReference type="GO" id="GO:0035550">
    <property type="term" value="C:urease complex"/>
    <property type="evidence" value="ECO:0007669"/>
    <property type="project" value="InterPro"/>
</dbReference>
<evidence type="ECO:0000259" key="6">
    <source>
        <dbReference type="PROSITE" id="PS50067"/>
    </source>
</evidence>
<evidence type="ECO:0000313" key="7">
    <source>
        <dbReference type="EMBL" id="CAH1450510.1"/>
    </source>
</evidence>
<evidence type="ECO:0000256" key="3">
    <source>
        <dbReference type="ARBA" id="ARBA00022840"/>
    </source>
</evidence>
<keyword evidence="4" id="KW-0505">Motor protein</keyword>
<dbReference type="InterPro" id="IPR002019">
    <property type="entry name" value="Urease_beta-like"/>
</dbReference>
<dbReference type="InterPro" id="IPR036461">
    <property type="entry name" value="Urease_betasu_sf"/>
</dbReference>
<dbReference type="PRINTS" id="PR00380">
    <property type="entry name" value="KINESINHEAVY"/>
</dbReference>
<dbReference type="GO" id="GO:0007018">
    <property type="term" value="P:microtubule-based movement"/>
    <property type="evidence" value="ECO:0007669"/>
    <property type="project" value="InterPro"/>
</dbReference>
<dbReference type="GO" id="GO:0005524">
    <property type="term" value="F:ATP binding"/>
    <property type="evidence" value="ECO:0007669"/>
    <property type="project" value="UniProtKB-KW"/>
</dbReference>
<evidence type="ECO:0000256" key="5">
    <source>
        <dbReference type="PROSITE-ProRule" id="PRU00283"/>
    </source>
</evidence>
<dbReference type="InterPro" id="IPR019821">
    <property type="entry name" value="Kinesin_motor_CS"/>
</dbReference>
<dbReference type="SUPFAM" id="SSF52540">
    <property type="entry name" value="P-loop containing nucleoside triphosphate hydrolases"/>
    <property type="match status" value="1"/>
</dbReference>
<dbReference type="PANTHER" id="PTHR33569:SF1">
    <property type="entry name" value="UREASE"/>
    <property type="match status" value="1"/>
</dbReference>
<dbReference type="PANTHER" id="PTHR33569">
    <property type="entry name" value="UREASE"/>
    <property type="match status" value="1"/>
</dbReference>
<dbReference type="Pfam" id="PF00699">
    <property type="entry name" value="Urease_beta"/>
    <property type="match status" value="1"/>
</dbReference>
<sequence length="233" mass="25557">MQGGIANRAVGATRIPLSLSLIYASCLIDLSARVEMNAGSSRSHCIYMFTIQKEVTNEKRVSSGKVVLVDLAGSEKVEKTGAEGKVLEEAKSINKSLYAHGNVISALTYSPHAKSLHIPFRDSKLTRLLQDALKEPTFLDGTKLITIHDPVSYENGNLEMALHGSFLPVPSLEKFPNIESCKLPGELIFRHGYIMLNSGRVVVVLKVTNNGDRPIQVGSHYHFIEVNPSLIFD</sequence>
<dbReference type="PROSITE" id="PS50067">
    <property type="entry name" value="KINESIN_MOTOR_2"/>
    <property type="match status" value="1"/>
</dbReference>
<evidence type="ECO:0000256" key="2">
    <source>
        <dbReference type="ARBA" id="ARBA00022801"/>
    </source>
</evidence>
<dbReference type="InterPro" id="IPR001752">
    <property type="entry name" value="Kinesin_motor_dom"/>
</dbReference>
<dbReference type="Gene3D" id="2.10.150.10">
    <property type="entry name" value="Urease, beta subunit"/>
    <property type="match status" value="1"/>
</dbReference>
<keyword evidence="1" id="KW-0547">Nucleotide-binding</keyword>
<reference evidence="7 8" key="1">
    <citation type="submission" date="2022-01" db="EMBL/GenBank/DDBJ databases">
        <authorList>
            <person name="Xiong W."/>
            <person name="Schranz E."/>
        </authorList>
    </citation>
    <scope>NUCLEOTIDE SEQUENCE [LARGE SCALE GENOMIC DNA]</scope>
</reference>
<dbReference type="PROSITE" id="PS00411">
    <property type="entry name" value="KINESIN_MOTOR_1"/>
    <property type="match status" value="1"/>
</dbReference>
<organism evidence="7 8">
    <name type="scientific">Lactuca virosa</name>
    <dbReference type="NCBI Taxonomy" id="75947"/>
    <lineage>
        <taxon>Eukaryota</taxon>
        <taxon>Viridiplantae</taxon>
        <taxon>Streptophyta</taxon>
        <taxon>Embryophyta</taxon>
        <taxon>Tracheophyta</taxon>
        <taxon>Spermatophyta</taxon>
        <taxon>Magnoliopsida</taxon>
        <taxon>eudicotyledons</taxon>
        <taxon>Gunneridae</taxon>
        <taxon>Pentapetalae</taxon>
        <taxon>asterids</taxon>
        <taxon>campanulids</taxon>
        <taxon>Asterales</taxon>
        <taxon>Asteraceae</taxon>
        <taxon>Cichorioideae</taxon>
        <taxon>Cichorieae</taxon>
        <taxon>Lactucinae</taxon>
        <taxon>Lactuca</taxon>
    </lineage>
</organism>
<comment type="similarity">
    <text evidence="5">Belongs to the TRAFAC class myosin-kinesin ATPase superfamily. Kinesin family.</text>
</comment>
<keyword evidence="3" id="KW-0067">ATP-binding</keyword>
<dbReference type="AlphaFoldDB" id="A0AAU9PLQ6"/>
<gene>
    <name evidence="7" type="ORF">LVIROSA_LOCUS35935</name>
</gene>
<dbReference type="EMBL" id="CAKMRJ010005634">
    <property type="protein sequence ID" value="CAH1450510.1"/>
    <property type="molecule type" value="Genomic_DNA"/>
</dbReference>
<dbReference type="GO" id="GO:0003777">
    <property type="term" value="F:microtubule motor activity"/>
    <property type="evidence" value="ECO:0007669"/>
    <property type="project" value="InterPro"/>
</dbReference>
<feature type="domain" description="Kinesin motor" evidence="6">
    <location>
        <begin position="1"/>
        <end position="133"/>
    </location>
</feature>